<dbReference type="SMART" id="SM00046">
    <property type="entry name" value="DAGKc"/>
    <property type="match status" value="1"/>
</dbReference>
<evidence type="ECO:0000256" key="3">
    <source>
        <dbReference type="ARBA" id="ARBA00022679"/>
    </source>
</evidence>
<keyword evidence="2" id="KW-0444">Lipid biosynthesis</keyword>
<dbReference type="GO" id="GO:0008654">
    <property type="term" value="P:phospholipid biosynthetic process"/>
    <property type="evidence" value="ECO:0007669"/>
    <property type="project" value="UniProtKB-KW"/>
</dbReference>
<keyword evidence="11" id="KW-1208">Phospholipid metabolism</keyword>
<dbReference type="Gene3D" id="3.40.50.10330">
    <property type="entry name" value="Probable inorganic polyphosphate/atp-NAD kinase, domain 1"/>
    <property type="match status" value="1"/>
</dbReference>
<dbReference type="InterPro" id="IPR017438">
    <property type="entry name" value="ATP-NAD_kinase_N"/>
</dbReference>
<dbReference type="RefSeq" id="WP_180857836.1">
    <property type="nucleotide sequence ID" value="NZ_CAIJDE010000043.1"/>
</dbReference>
<dbReference type="PANTHER" id="PTHR12358">
    <property type="entry name" value="SPHINGOSINE KINASE"/>
    <property type="match status" value="1"/>
</dbReference>
<dbReference type="PANTHER" id="PTHR12358:SF106">
    <property type="entry name" value="LIPID KINASE YEGS"/>
    <property type="match status" value="1"/>
</dbReference>
<dbReference type="GO" id="GO:0005524">
    <property type="term" value="F:ATP binding"/>
    <property type="evidence" value="ECO:0007669"/>
    <property type="project" value="UniProtKB-KW"/>
</dbReference>
<dbReference type="Proteomes" id="UP000533639">
    <property type="component" value="Unassembled WGS sequence"/>
</dbReference>
<evidence type="ECO:0000256" key="1">
    <source>
        <dbReference type="ARBA" id="ARBA00001946"/>
    </source>
</evidence>
<keyword evidence="7" id="KW-0067">ATP-binding</keyword>
<keyword evidence="14" id="KW-1185">Reference proteome</keyword>
<evidence type="ECO:0000256" key="5">
    <source>
        <dbReference type="ARBA" id="ARBA00022741"/>
    </source>
</evidence>
<dbReference type="InterPro" id="IPR045540">
    <property type="entry name" value="YegS/DAGK_C"/>
</dbReference>
<keyword evidence="8" id="KW-0460">Magnesium</keyword>
<evidence type="ECO:0000256" key="8">
    <source>
        <dbReference type="ARBA" id="ARBA00022842"/>
    </source>
</evidence>
<keyword evidence="6 13" id="KW-0418">Kinase</keyword>
<reference evidence="13 14" key="1">
    <citation type="submission" date="2020-06" db="EMBL/GenBank/DDBJ databases">
        <authorList>
            <person name="Criscuolo A."/>
        </authorList>
    </citation>
    <scope>NUCLEOTIDE SEQUENCE [LARGE SCALE GENOMIC DNA]</scope>
    <source>
        <strain evidence="13">PXU-55</strain>
    </source>
</reference>
<feature type="domain" description="DAGKc" evidence="12">
    <location>
        <begin position="1"/>
        <end position="129"/>
    </location>
</feature>
<dbReference type="EC" id="2.7.1.107" evidence="13"/>
<organism evidence="13 14">
    <name type="scientific">Flavobacterium panici</name>
    <dbReference type="NCBI Taxonomy" id="2654843"/>
    <lineage>
        <taxon>Bacteria</taxon>
        <taxon>Pseudomonadati</taxon>
        <taxon>Bacteroidota</taxon>
        <taxon>Flavobacteriia</taxon>
        <taxon>Flavobacteriales</taxon>
        <taxon>Flavobacteriaceae</taxon>
        <taxon>Flavobacterium</taxon>
    </lineage>
</organism>
<dbReference type="Pfam" id="PF00781">
    <property type="entry name" value="DAGK_cat"/>
    <property type="match status" value="1"/>
</dbReference>
<accession>A0A9N8P241</accession>
<evidence type="ECO:0000256" key="9">
    <source>
        <dbReference type="ARBA" id="ARBA00023098"/>
    </source>
</evidence>
<dbReference type="NCBIfam" id="TIGR00147">
    <property type="entry name" value="YegS/Rv2252/BmrU family lipid kinase"/>
    <property type="match status" value="1"/>
</dbReference>
<keyword evidence="10" id="KW-0594">Phospholipid biosynthesis</keyword>
<dbReference type="Pfam" id="PF19279">
    <property type="entry name" value="YegS_C"/>
    <property type="match status" value="1"/>
</dbReference>
<evidence type="ECO:0000313" key="13">
    <source>
        <dbReference type="EMBL" id="CAC9974674.1"/>
    </source>
</evidence>
<name>A0A9N8P241_9FLAO</name>
<evidence type="ECO:0000256" key="11">
    <source>
        <dbReference type="ARBA" id="ARBA00023264"/>
    </source>
</evidence>
<dbReference type="Gene3D" id="2.60.200.40">
    <property type="match status" value="1"/>
</dbReference>
<evidence type="ECO:0000313" key="14">
    <source>
        <dbReference type="Proteomes" id="UP000533639"/>
    </source>
</evidence>
<dbReference type="PROSITE" id="PS50146">
    <property type="entry name" value="DAGK"/>
    <property type="match status" value="1"/>
</dbReference>
<evidence type="ECO:0000256" key="7">
    <source>
        <dbReference type="ARBA" id="ARBA00022840"/>
    </source>
</evidence>
<keyword evidence="9" id="KW-0443">Lipid metabolism</keyword>
<dbReference type="SUPFAM" id="SSF111331">
    <property type="entry name" value="NAD kinase/diacylglycerol kinase-like"/>
    <property type="match status" value="1"/>
</dbReference>
<dbReference type="InterPro" id="IPR001206">
    <property type="entry name" value="Diacylglycerol_kinase_cat_dom"/>
</dbReference>
<keyword evidence="3 13" id="KW-0808">Transferase</keyword>
<dbReference type="InterPro" id="IPR016064">
    <property type="entry name" value="NAD/diacylglycerol_kinase_sf"/>
</dbReference>
<evidence type="ECO:0000256" key="6">
    <source>
        <dbReference type="ARBA" id="ARBA00022777"/>
    </source>
</evidence>
<evidence type="ECO:0000259" key="12">
    <source>
        <dbReference type="PROSITE" id="PS50146"/>
    </source>
</evidence>
<evidence type="ECO:0000256" key="2">
    <source>
        <dbReference type="ARBA" id="ARBA00022516"/>
    </source>
</evidence>
<dbReference type="AlphaFoldDB" id="A0A9N8P241"/>
<protein>
    <submittedName>
        <fullName evidence="13">Diacylglycerol kinase</fullName>
        <ecNumber evidence="13">2.7.1.107</ecNumber>
    </submittedName>
</protein>
<comment type="caution">
    <text evidence="13">The sequence shown here is derived from an EMBL/GenBank/DDBJ whole genome shotgun (WGS) entry which is preliminary data.</text>
</comment>
<keyword evidence="4" id="KW-0479">Metal-binding</keyword>
<keyword evidence="5" id="KW-0547">Nucleotide-binding</keyword>
<dbReference type="GO" id="GO:0004143">
    <property type="term" value="F:ATP-dependent diacylglycerol kinase activity"/>
    <property type="evidence" value="ECO:0007669"/>
    <property type="project" value="UniProtKB-EC"/>
</dbReference>
<proteinExistence type="predicted"/>
<comment type="cofactor">
    <cofactor evidence="1">
        <name>Mg(2+)</name>
        <dbReference type="ChEBI" id="CHEBI:18420"/>
    </cofactor>
</comment>
<dbReference type="InterPro" id="IPR005218">
    <property type="entry name" value="Diacylglycerol/lipid_kinase"/>
</dbReference>
<dbReference type="InterPro" id="IPR050187">
    <property type="entry name" value="Lipid_Phosphate_FormReg"/>
</dbReference>
<gene>
    <name evidence="13" type="primary">dagK</name>
    <name evidence="13" type="ORF">FLAPXU55_02371</name>
</gene>
<evidence type="ECO:0000256" key="10">
    <source>
        <dbReference type="ARBA" id="ARBA00023209"/>
    </source>
</evidence>
<dbReference type="GO" id="GO:0005886">
    <property type="term" value="C:plasma membrane"/>
    <property type="evidence" value="ECO:0007669"/>
    <property type="project" value="TreeGrafter"/>
</dbReference>
<sequence length="294" mass="32583">MIYIHFIINPISGSGKHNLSASYILSQFPKDKYKIEVDYTNQKKHAIELTKAAIAQNPDYIIACGGDGTINEVASSLIGTSIKLGIVPVGSGNGLASNLNIPRDFDKAIAIIKKGHATAMDVGQVNDKYFFSNMGIGIDALIIKKYERAGKRTLPAYIKAAMSSSLEFKPKKTIVHFDNQTLEINPLMLFISNSNEMGYNMSLTPKASLQDGLLDMIVIPKLSFLEKIMLGFNVLRNSIEKFKKAQHFLVKEIQIEMPSKIFIDSQIDGEQHNLKTNKLNIKILPEALNVLVDL</sequence>
<dbReference type="EMBL" id="CAIJDE010000043">
    <property type="protein sequence ID" value="CAC9974674.1"/>
    <property type="molecule type" value="Genomic_DNA"/>
</dbReference>
<evidence type="ECO:0000256" key="4">
    <source>
        <dbReference type="ARBA" id="ARBA00022723"/>
    </source>
</evidence>
<dbReference type="GO" id="GO:0046872">
    <property type="term" value="F:metal ion binding"/>
    <property type="evidence" value="ECO:0007669"/>
    <property type="project" value="UniProtKB-KW"/>
</dbReference>